<feature type="region of interest" description="Disordered" evidence="5">
    <location>
        <begin position="225"/>
        <end position="263"/>
    </location>
</feature>
<sequence>MAYDDLRRRAAELAAIGQRGRGAALLAAAGDHAGASELLERACDFAGAAREALAAEDPARAALMAAIGGDDALAGEALDRLSTAAPRDAALRVAADLAARGFARHAGALFAGLGAHAAAAEAFTAAQDACRAAESFELSGRPADGARVLEAALRRRPDDAAARLALGELLARHGRTEAAVRALQQLPPRSAERTRSLPLLSRCLGELGLEDAARTVRDELAQLATHDPRDGALAPRGHAAGRPASALPPASPPPAAGPSRAPSTAPLLFGRYETLREITATPHARVVEARDRITAERVAVKIFAGAAFGSGRDALLRFEREARALAQLRHPNVVALRAYHPEGPAMVLVWMAGGSLLDRLRGDPVAPARAVEIATAVLSALGEAHRLGILHRDVKPSNVLFDEVGTAHLADFGAAHLGDLSTTATAGAIGTFAYMSPEQRMGRPATLASDLYGAGAVLAELLTGEPPAPAVRGRLDPAPSEIHPDLTPAHDEIVAALLAEDPAARPADAFEARRALTALAWPTRARPARSRASARPRASDAPPSTTARLGATLEAGDGRDVEGRWRDLWLARDVLVLQLDDATLARARAFARAGHAALPVVLRVDLDAGEIWVAPPLGRALADEPRALTRGHLARLGEAIAALHAAGGAHGCIDGQHVYLHDGEVALAYPREAPGDVEAMAARDLAALRELDGGAPDEA</sequence>
<protein>
    <recommendedName>
        <fullName evidence="6">Protein kinase domain-containing protein</fullName>
    </recommendedName>
</protein>
<dbReference type="Gene3D" id="1.10.510.10">
    <property type="entry name" value="Transferase(Phosphotransferase) domain 1"/>
    <property type="match status" value="1"/>
</dbReference>
<evidence type="ECO:0000256" key="4">
    <source>
        <dbReference type="ARBA" id="ARBA00022840"/>
    </source>
</evidence>
<reference evidence="7 8" key="1">
    <citation type="submission" date="2015-09" db="EMBL/GenBank/DDBJ databases">
        <title>Sorangium comparison.</title>
        <authorList>
            <person name="Zaburannyi N."/>
            <person name="Bunk B."/>
            <person name="Overmann J."/>
            <person name="Mueller R."/>
        </authorList>
    </citation>
    <scope>NUCLEOTIDE SEQUENCE [LARGE SCALE GENOMIC DNA]</scope>
    <source>
        <strain evidence="7 8">So ce26</strain>
    </source>
</reference>
<feature type="compositionally biased region" description="Low complexity" evidence="5">
    <location>
        <begin position="535"/>
        <end position="544"/>
    </location>
</feature>
<dbReference type="InterPro" id="IPR011009">
    <property type="entry name" value="Kinase-like_dom_sf"/>
</dbReference>
<organism evidence="7 8">
    <name type="scientific">Sorangium cellulosum</name>
    <name type="common">Polyangium cellulosum</name>
    <dbReference type="NCBI Taxonomy" id="56"/>
    <lineage>
        <taxon>Bacteria</taxon>
        <taxon>Pseudomonadati</taxon>
        <taxon>Myxococcota</taxon>
        <taxon>Polyangia</taxon>
        <taxon>Polyangiales</taxon>
        <taxon>Polyangiaceae</taxon>
        <taxon>Sorangium</taxon>
    </lineage>
</organism>
<keyword evidence="2" id="KW-0547">Nucleotide-binding</keyword>
<dbReference type="InterPro" id="IPR011990">
    <property type="entry name" value="TPR-like_helical_dom_sf"/>
</dbReference>
<dbReference type="Pfam" id="PF00069">
    <property type="entry name" value="Pkinase"/>
    <property type="match status" value="1"/>
</dbReference>
<evidence type="ECO:0000259" key="6">
    <source>
        <dbReference type="PROSITE" id="PS50011"/>
    </source>
</evidence>
<feature type="region of interest" description="Disordered" evidence="5">
    <location>
        <begin position="526"/>
        <end position="553"/>
    </location>
</feature>
<evidence type="ECO:0000256" key="5">
    <source>
        <dbReference type="SAM" id="MobiDB-lite"/>
    </source>
</evidence>
<keyword evidence="4" id="KW-0067">ATP-binding</keyword>
<dbReference type="GO" id="GO:0004674">
    <property type="term" value="F:protein serine/threonine kinase activity"/>
    <property type="evidence" value="ECO:0007669"/>
    <property type="project" value="TreeGrafter"/>
</dbReference>
<dbReference type="PROSITE" id="PS50011">
    <property type="entry name" value="PROTEIN_KINASE_DOM"/>
    <property type="match status" value="1"/>
</dbReference>
<dbReference type="SUPFAM" id="SSF56112">
    <property type="entry name" value="Protein kinase-like (PK-like)"/>
    <property type="match status" value="1"/>
</dbReference>
<dbReference type="GO" id="GO:0005524">
    <property type="term" value="F:ATP binding"/>
    <property type="evidence" value="ECO:0007669"/>
    <property type="project" value="UniProtKB-KW"/>
</dbReference>
<dbReference type="EMBL" id="CP012673">
    <property type="protein sequence ID" value="AUX47950.1"/>
    <property type="molecule type" value="Genomic_DNA"/>
</dbReference>
<proteinExistence type="predicted"/>
<dbReference type="Gene3D" id="3.30.200.20">
    <property type="entry name" value="Phosphorylase Kinase, domain 1"/>
    <property type="match status" value="1"/>
</dbReference>
<feature type="domain" description="Protein kinase" evidence="6">
    <location>
        <begin position="272"/>
        <end position="517"/>
    </location>
</feature>
<dbReference type="AlphaFoldDB" id="A0A2L0F8P7"/>
<keyword evidence="3" id="KW-0418">Kinase</keyword>
<keyword evidence="1" id="KW-0808">Transferase</keyword>
<dbReference type="PROSITE" id="PS00108">
    <property type="entry name" value="PROTEIN_KINASE_ST"/>
    <property type="match status" value="1"/>
</dbReference>
<gene>
    <name evidence="7" type="ORF">SOCE26_094760</name>
</gene>
<dbReference type="PANTHER" id="PTHR43289">
    <property type="entry name" value="MITOGEN-ACTIVATED PROTEIN KINASE KINASE KINASE 20-RELATED"/>
    <property type="match status" value="1"/>
</dbReference>
<dbReference type="Gene3D" id="1.25.40.10">
    <property type="entry name" value="Tetratricopeptide repeat domain"/>
    <property type="match status" value="1"/>
</dbReference>
<evidence type="ECO:0000313" key="8">
    <source>
        <dbReference type="Proteomes" id="UP000238348"/>
    </source>
</evidence>
<dbReference type="InterPro" id="IPR008271">
    <property type="entry name" value="Ser/Thr_kinase_AS"/>
</dbReference>
<evidence type="ECO:0000256" key="2">
    <source>
        <dbReference type="ARBA" id="ARBA00022741"/>
    </source>
</evidence>
<evidence type="ECO:0000256" key="3">
    <source>
        <dbReference type="ARBA" id="ARBA00022777"/>
    </source>
</evidence>
<dbReference type="SUPFAM" id="SSF48452">
    <property type="entry name" value="TPR-like"/>
    <property type="match status" value="1"/>
</dbReference>
<name>A0A2L0F8P7_SORCE</name>
<dbReference type="CDD" id="cd14014">
    <property type="entry name" value="STKc_PknB_like"/>
    <property type="match status" value="1"/>
</dbReference>
<dbReference type="Pfam" id="PF14559">
    <property type="entry name" value="TPR_19"/>
    <property type="match status" value="1"/>
</dbReference>
<accession>A0A2L0F8P7</accession>
<evidence type="ECO:0000313" key="7">
    <source>
        <dbReference type="EMBL" id="AUX47950.1"/>
    </source>
</evidence>
<dbReference type="Proteomes" id="UP000238348">
    <property type="component" value="Chromosome"/>
</dbReference>
<evidence type="ECO:0000256" key="1">
    <source>
        <dbReference type="ARBA" id="ARBA00022679"/>
    </source>
</evidence>
<dbReference type="SMART" id="SM00220">
    <property type="entry name" value="S_TKc"/>
    <property type="match status" value="1"/>
</dbReference>
<dbReference type="InterPro" id="IPR000719">
    <property type="entry name" value="Prot_kinase_dom"/>
</dbReference>
<dbReference type="PANTHER" id="PTHR43289:SF6">
    <property type="entry name" value="SERINE_THREONINE-PROTEIN KINASE NEKL-3"/>
    <property type="match status" value="1"/>
</dbReference>